<dbReference type="EMBL" id="AATLZG010000004">
    <property type="protein sequence ID" value="EFM8153292.1"/>
    <property type="molecule type" value="Genomic_DNA"/>
</dbReference>
<dbReference type="RefSeq" id="WP_021541540.1">
    <property type="nucleotide sequence ID" value="NZ_BFPI01000065.1"/>
</dbReference>
<proteinExistence type="predicted"/>
<protein>
    <submittedName>
        <fullName evidence="1">Uncharacterized protein</fullName>
    </submittedName>
</protein>
<name>A0A828PLM9_ECOLX</name>
<sequence>MYDNAHQQAKRYAEIATQAIMNSLGYKMGDEANQRVLDLQGDALFAEIIRGVATGMKLRYLGIHETYGVLLAADGRGPFSPSLGWLNKRLLPETMAEQQQGKERKEQRLFAGLTLIALLADLFPTPDTVRVEFGQSSAINAASVVARLNDVADQVIAQRKAEGDDTVDGLLMVARFVQEERIPRIHDEKVGRISSIRSQIEMATRWIQLLQEEGFLAEDSSLSGESDWYPTQKLKHYLRHTGIEETVRFVMNISPATEERSSDLAESDISALADTLEFPSLNERPVTTGTTETQRLTEI</sequence>
<evidence type="ECO:0000313" key="1">
    <source>
        <dbReference type="EMBL" id="EFM8153292.1"/>
    </source>
</evidence>
<dbReference type="Proteomes" id="UP000555763">
    <property type="component" value="Unassembled WGS sequence"/>
</dbReference>
<dbReference type="AlphaFoldDB" id="A0A828PLM9"/>
<comment type="caution">
    <text evidence="1">The sequence shown here is derived from an EMBL/GenBank/DDBJ whole genome shotgun (WGS) entry which is preliminary data.</text>
</comment>
<gene>
    <name evidence="1" type="ORF">A5U30_000868</name>
</gene>
<evidence type="ECO:0000313" key="2">
    <source>
        <dbReference type="Proteomes" id="UP000555763"/>
    </source>
</evidence>
<organism evidence="1 2">
    <name type="scientific">Escherichia coli</name>
    <dbReference type="NCBI Taxonomy" id="562"/>
    <lineage>
        <taxon>Bacteria</taxon>
        <taxon>Pseudomonadati</taxon>
        <taxon>Pseudomonadota</taxon>
        <taxon>Gammaproteobacteria</taxon>
        <taxon>Enterobacterales</taxon>
        <taxon>Enterobacteriaceae</taxon>
        <taxon>Escherichia</taxon>
    </lineage>
</organism>
<accession>A0A828PLM9</accession>
<reference evidence="1 2" key="1">
    <citation type="submission" date="2020-02" db="EMBL/GenBank/DDBJ databases">
        <authorList>
            <consortium name="PulseNet: The National Subtyping Network for Foodborne Disease Surveillance"/>
            <person name="Tarr C.L."/>
            <person name="Trees E."/>
            <person name="Katz L.S."/>
            <person name="Carleton-Romer H.A."/>
            <person name="Stroika S."/>
            <person name="Kucerova Z."/>
            <person name="Roache K.F."/>
            <person name="Sabol A.L."/>
            <person name="Besser J."/>
            <person name="Gerner-Smidt P."/>
        </authorList>
    </citation>
    <scope>NUCLEOTIDE SEQUENCE [LARGE SCALE GENOMIC DNA]</scope>
    <source>
        <strain evidence="1 2">PNUSAE002719</strain>
    </source>
</reference>